<comment type="caution">
    <text evidence="1">The sequence shown here is derived from an EMBL/GenBank/DDBJ whole genome shotgun (WGS) entry which is preliminary data.</text>
</comment>
<dbReference type="Proteomes" id="UP000283878">
    <property type="component" value="Unassembled WGS sequence"/>
</dbReference>
<protein>
    <recommendedName>
        <fullName evidence="3">Pectinesterase inhibitor domain-containing protein</fullName>
    </recommendedName>
</protein>
<evidence type="ECO:0000313" key="1">
    <source>
        <dbReference type="EMBL" id="RPB32360.1"/>
    </source>
</evidence>
<reference evidence="1 2" key="1">
    <citation type="journal article" date="2018" name="AMB Express">
        <title>Occurrence and significance of pathogenicity and fitness islands in environmental vibrios.</title>
        <authorList>
            <person name="Klein S."/>
            <person name="Pipes S."/>
            <person name="Lovell C.R."/>
        </authorList>
    </citation>
    <scope>NUCLEOTIDE SEQUENCE [LARGE SCALE GENOMIC DNA]</scope>
    <source>
        <strain evidence="1 2">JBS-8-11-1</strain>
    </source>
</reference>
<accession>A0AAX1XG71</accession>
<dbReference type="EMBL" id="PKPZ01000035">
    <property type="protein sequence ID" value="RPB32360.1"/>
    <property type="molecule type" value="Genomic_DNA"/>
</dbReference>
<name>A0AAX1XG71_9VIBR</name>
<evidence type="ECO:0008006" key="3">
    <source>
        <dbReference type="Google" id="ProtNLM"/>
    </source>
</evidence>
<evidence type="ECO:0000313" key="2">
    <source>
        <dbReference type="Proteomes" id="UP000283878"/>
    </source>
</evidence>
<dbReference type="RefSeq" id="WP_124009210.1">
    <property type="nucleotide sequence ID" value="NZ_PKPZ01000035.1"/>
</dbReference>
<proteinExistence type="predicted"/>
<organism evidence="1 2">
    <name type="scientific">Vibrio diabolicus</name>
    <dbReference type="NCBI Taxonomy" id="50719"/>
    <lineage>
        <taxon>Bacteria</taxon>
        <taxon>Pseudomonadati</taxon>
        <taxon>Pseudomonadota</taxon>
        <taxon>Gammaproteobacteria</taxon>
        <taxon>Vibrionales</taxon>
        <taxon>Vibrionaceae</taxon>
        <taxon>Vibrio</taxon>
        <taxon>Vibrio diabolicus subgroup</taxon>
    </lineage>
</organism>
<dbReference type="AlphaFoldDB" id="A0AAX1XG71"/>
<sequence length="164" mass="18403">MTLRKVKGSVTLVFATALFTIAVIGWLNTAEQSKENHFEQKIIKLSVGHLVDLDCDAPTLTEAGYEPFQFAKVRLAALNRCREEVGKKDLEITFGALKNIYLPSSLAVLDMVISEAQKSTENPQYSCIEHVVTLTEMCPDLLLYRFSELESALNEIDSYDNQIK</sequence>
<gene>
    <name evidence="1" type="ORF">CYQ91_23730</name>
</gene>